<evidence type="ECO:0000256" key="7">
    <source>
        <dbReference type="ARBA" id="ARBA00022691"/>
    </source>
</evidence>
<keyword evidence="4" id="KW-0158">Chromosome</keyword>
<evidence type="ECO:0000256" key="10">
    <source>
        <dbReference type="ARBA" id="ARBA00023163"/>
    </source>
</evidence>
<dbReference type="Proteomes" id="UP001208570">
    <property type="component" value="Unassembled WGS sequence"/>
</dbReference>
<evidence type="ECO:0000256" key="1">
    <source>
        <dbReference type="ARBA" id="ARBA00004123"/>
    </source>
</evidence>
<feature type="compositionally biased region" description="Basic and acidic residues" evidence="13">
    <location>
        <begin position="141"/>
        <end position="155"/>
    </location>
</feature>
<dbReference type="GO" id="GO:0140944">
    <property type="term" value="F:histone H4K20 monomethyltransferase activity"/>
    <property type="evidence" value="ECO:0007669"/>
    <property type="project" value="UniProtKB-EC"/>
</dbReference>
<dbReference type="EMBL" id="JAODUP010000012">
    <property type="protein sequence ID" value="KAK2169120.1"/>
    <property type="molecule type" value="Genomic_DNA"/>
</dbReference>
<dbReference type="InterPro" id="IPR047266">
    <property type="entry name" value="KMT5A-like_SET"/>
</dbReference>
<dbReference type="Pfam" id="PF00856">
    <property type="entry name" value="SET"/>
    <property type="match status" value="1"/>
</dbReference>
<evidence type="ECO:0000256" key="12">
    <source>
        <dbReference type="ARBA" id="ARBA00047784"/>
    </source>
</evidence>
<dbReference type="PROSITE" id="PS51571">
    <property type="entry name" value="SAM_MT43_PR_SET"/>
    <property type="match status" value="1"/>
</dbReference>
<dbReference type="InterPro" id="IPR051760">
    <property type="entry name" value="KMT5A"/>
</dbReference>
<dbReference type="GO" id="GO:0005700">
    <property type="term" value="C:polytene chromosome"/>
    <property type="evidence" value="ECO:0007669"/>
    <property type="project" value="TreeGrafter"/>
</dbReference>
<dbReference type="GO" id="GO:0005634">
    <property type="term" value="C:nucleus"/>
    <property type="evidence" value="ECO:0007669"/>
    <property type="project" value="UniProtKB-SubCell"/>
</dbReference>
<evidence type="ECO:0000313" key="15">
    <source>
        <dbReference type="EMBL" id="KAK2169120.1"/>
    </source>
</evidence>
<keyword evidence="9" id="KW-0805">Transcription regulation</keyword>
<keyword evidence="7" id="KW-0949">S-adenosyl-L-methionine</keyword>
<comment type="catalytic activity">
    <reaction evidence="12">
        <text>L-lysyl(20)-[histone H4] + S-adenosyl-L-methionine = N(6)-methyl-L-lysyl(20)-[histone H4] + S-adenosyl-L-homocysteine + H(+)</text>
        <dbReference type="Rhea" id="RHEA:60344"/>
        <dbReference type="Rhea" id="RHEA-COMP:15554"/>
        <dbReference type="Rhea" id="RHEA-COMP:15555"/>
        <dbReference type="ChEBI" id="CHEBI:15378"/>
        <dbReference type="ChEBI" id="CHEBI:29969"/>
        <dbReference type="ChEBI" id="CHEBI:57856"/>
        <dbReference type="ChEBI" id="CHEBI:59789"/>
        <dbReference type="ChEBI" id="CHEBI:61929"/>
        <dbReference type="EC" id="2.1.1.361"/>
    </reaction>
</comment>
<keyword evidence="16" id="KW-1185">Reference proteome</keyword>
<organism evidence="15 16">
    <name type="scientific">Paralvinella palmiformis</name>
    <dbReference type="NCBI Taxonomy" id="53620"/>
    <lineage>
        <taxon>Eukaryota</taxon>
        <taxon>Metazoa</taxon>
        <taxon>Spiralia</taxon>
        <taxon>Lophotrochozoa</taxon>
        <taxon>Annelida</taxon>
        <taxon>Polychaeta</taxon>
        <taxon>Sedentaria</taxon>
        <taxon>Canalipalpata</taxon>
        <taxon>Terebellida</taxon>
        <taxon>Terebelliformia</taxon>
        <taxon>Alvinellidae</taxon>
        <taxon>Paralvinella</taxon>
    </lineage>
</organism>
<dbReference type="GO" id="GO:0032259">
    <property type="term" value="P:methylation"/>
    <property type="evidence" value="ECO:0007669"/>
    <property type="project" value="UniProtKB-KW"/>
</dbReference>
<feature type="compositionally biased region" description="Polar residues" evidence="13">
    <location>
        <begin position="156"/>
        <end position="171"/>
    </location>
</feature>
<evidence type="ECO:0000313" key="16">
    <source>
        <dbReference type="Proteomes" id="UP001208570"/>
    </source>
</evidence>
<feature type="region of interest" description="Disordered" evidence="13">
    <location>
        <begin position="31"/>
        <end position="51"/>
    </location>
</feature>
<dbReference type="EC" id="2.1.1.361" evidence="3"/>
<dbReference type="GO" id="GO:0006357">
    <property type="term" value="P:regulation of transcription by RNA polymerase II"/>
    <property type="evidence" value="ECO:0007669"/>
    <property type="project" value="TreeGrafter"/>
</dbReference>
<proteinExistence type="predicted"/>
<dbReference type="Gene3D" id="2.170.270.10">
    <property type="entry name" value="SET domain"/>
    <property type="match status" value="1"/>
</dbReference>
<keyword evidence="11" id="KW-0539">Nucleus</keyword>
<dbReference type="CDD" id="cd10528">
    <property type="entry name" value="SET_SETD8"/>
    <property type="match status" value="1"/>
</dbReference>
<evidence type="ECO:0000256" key="4">
    <source>
        <dbReference type="ARBA" id="ARBA00022454"/>
    </source>
</evidence>
<evidence type="ECO:0000256" key="6">
    <source>
        <dbReference type="ARBA" id="ARBA00022679"/>
    </source>
</evidence>
<feature type="region of interest" description="Disordered" evidence="13">
    <location>
        <begin position="74"/>
        <end position="171"/>
    </location>
</feature>
<dbReference type="PROSITE" id="PS50280">
    <property type="entry name" value="SET"/>
    <property type="match status" value="1"/>
</dbReference>
<evidence type="ECO:0000256" key="5">
    <source>
        <dbReference type="ARBA" id="ARBA00022603"/>
    </source>
</evidence>
<dbReference type="SUPFAM" id="SSF82199">
    <property type="entry name" value="SET domain"/>
    <property type="match status" value="1"/>
</dbReference>
<evidence type="ECO:0000256" key="2">
    <source>
        <dbReference type="ARBA" id="ARBA00004286"/>
    </source>
</evidence>
<dbReference type="GO" id="GO:0043516">
    <property type="term" value="P:regulation of DNA damage response, signal transduction by p53 class mediator"/>
    <property type="evidence" value="ECO:0007669"/>
    <property type="project" value="TreeGrafter"/>
</dbReference>
<comment type="subcellular location">
    <subcellularLocation>
        <location evidence="2">Chromosome</location>
    </subcellularLocation>
    <subcellularLocation>
        <location evidence="1">Nucleus</location>
    </subcellularLocation>
</comment>
<feature type="compositionally biased region" description="Polar residues" evidence="13">
    <location>
        <begin position="31"/>
        <end position="49"/>
    </location>
</feature>
<evidence type="ECO:0000256" key="3">
    <source>
        <dbReference type="ARBA" id="ARBA00012187"/>
    </source>
</evidence>
<dbReference type="SMART" id="SM00317">
    <property type="entry name" value="SET"/>
    <property type="match status" value="1"/>
</dbReference>
<evidence type="ECO:0000256" key="11">
    <source>
        <dbReference type="ARBA" id="ARBA00023242"/>
    </source>
</evidence>
<dbReference type="InterPro" id="IPR016858">
    <property type="entry name" value="KMT5A-like"/>
</dbReference>
<keyword evidence="10" id="KW-0804">Transcription</keyword>
<sequence>MAATLHHKIPEYFKTESDTLPDVAVTSSVLLTPDNTPTKESQITSTNSELPCEDLTEKNALEINDLNHSNKALLSRSRSDSRLDSPAPRQSKLTRSEDPQCTIHSKPISAKSTGHGRGRAGRSKKDSAKFKAVTTKSEAGIAKETKQNNKTDVKANQKSARSQSVPGTRTDVSLGSTLLTDYFPIRRSSRMSSSEIKKQQQNDLENRILSGCEDGLKVVQIEGKGRGVIATKAFMRGDFVVEYKGDLLDAASAKKCETKYSENPDFGCYMYYFNFKDKRYCVDATRETDKLGRLLNHSKLNGNCVTKVVGIGMKPYLILVAARDICIGEELLYDYGDRSKEAIEAHPWLAL</sequence>
<name>A0AAD9NGF7_9ANNE</name>
<keyword evidence="8" id="KW-0156">Chromatin regulator</keyword>
<dbReference type="InterPro" id="IPR046341">
    <property type="entry name" value="SET_dom_sf"/>
</dbReference>
<dbReference type="InterPro" id="IPR001214">
    <property type="entry name" value="SET_dom"/>
</dbReference>
<evidence type="ECO:0000256" key="8">
    <source>
        <dbReference type="ARBA" id="ARBA00022853"/>
    </source>
</evidence>
<comment type="caution">
    <text evidence="15">The sequence shown here is derived from an EMBL/GenBank/DDBJ whole genome shotgun (WGS) entry which is preliminary data.</text>
</comment>
<dbReference type="PANTHER" id="PTHR46167:SF1">
    <property type="entry name" value="N-LYSINE METHYLTRANSFERASE KMT5A"/>
    <property type="match status" value="1"/>
</dbReference>
<keyword evidence="5" id="KW-0489">Methyltransferase</keyword>
<evidence type="ECO:0000256" key="9">
    <source>
        <dbReference type="ARBA" id="ARBA00023015"/>
    </source>
</evidence>
<accession>A0AAD9NGF7</accession>
<dbReference type="AlphaFoldDB" id="A0AAD9NGF7"/>
<keyword evidence="6" id="KW-0808">Transferase</keyword>
<protein>
    <recommendedName>
        <fullName evidence="3">[histone H4]-lysine(20) N-methyltransferase</fullName>
        <ecNumber evidence="3">2.1.1.361</ecNumber>
    </recommendedName>
</protein>
<dbReference type="PANTHER" id="PTHR46167">
    <property type="entry name" value="N-LYSINE METHYLTRANSFERASE KMT5A"/>
    <property type="match status" value="1"/>
</dbReference>
<gene>
    <name evidence="15" type="ORF">LSH36_12g16101</name>
</gene>
<reference evidence="15" key="1">
    <citation type="journal article" date="2023" name="Mol. Biol. Evol.">
        <title>Third-Generation Sequencing Reveals the Adaptive Role of the Epigenome in Three Deep-Sea Polychaetes.</title>
        <authorList>
            <person name="Perez M."/>
            <person name="Aroh O."/>
            <person name="Sun Y."/>
            <person name="Lan Y."/>
            <person name="Juniper S.K."/>
            <person name="Young C.R."/>
            <person name="Angers B."/>
            <person name="Qian P.Y."/>
        </authorList>
    </citation>
    <scope>NUCLEOTIDE SEQUENCE</scope>
    <source>
        <strain evidence="15">P08H-3</strain>
    </source>
</reference>
<evidence type="ECO:0000259" key="14">
    <source>
        <dbReference type="PROSITE" id="PS50280"/>
    </source>
</evidence>
<evidence type="ECO:0000256" key="13">
    <source>
        <dbReference type="SAM" id="MobiDB-lite"/>
    </source>
</evidence>
<feature type="domain" description="SET" evidence="14">
    <location>
        <begin position="214"/>
        <end position="336"/>
    </location>
</feature>